<dbReference type="AlphaFoldDB" id="A0A8T0QGK2"/>
<evidence type="ECO:0000313" key="2">
    <source>
        <dbReference type="Proteomes" id="UP000823388"/>
    </source>
</evidence>
<evidence type="ECO:0000313" key="1">
    <source>
        <dbReference type="EMBL" id="KAG2571682.1"/>
    </source>
</evidence>
<name>A0A8T0QGK2_PANVG</name>
<sequence>MFMLCALYSVIMIIKSAKPVALSILAILLVGIVVDGVQGNADAEFTLRGIKTKNPTTFGDNIPNSGDKEQHKQLTTALGATTTYTDHRPLTREEYCKLVKCPQ</sequence>
<dbReference type="EMBL" id="CM029049">
    <property type="protein sequence ID" value="KAG2571682.1"/>
    <property type="molecule type" value="Genomic_DNA"/>
</dbReference>
<organism evidence="1 2">
    <name type="scientific">Panicum virgatum</name>
    <name type="common">Blackwell switchgrass</name>
    <dbReference type="NCBI Taxonomy" id="38727"/>
    <lineage>
        <taxon>Eukaryota</taxon>
        <taxon>Viridiplantae</taxon>
        <taxon>Streptophyta</taxon>
        <taxon>Embryophyta</taxon>
        <taxon>Tracheophyta</taxon>
        <taxon>Spermatophyta</taxon>
        <taxon>Magnoliopsida</taxon>
        <taxon>Liliopsida</taxon>
        <taxon>Poales</taxon>
        <taxon>Poaceae</taxon>
        <taxon>PACMAD clade</taxon>
        <taxon>Panicoideae</taxon>
        <taxon>Panicodae</taxon>
        <taxon>Paniceae</taxon>
        <taxon>Panicinae</taxon>
        <taxon>Panicum</taxon>
        <taxon>Panicum sect. Hiantes</taxon>
    </lineage>
</organism>
<proteinExistence type="predicted"/>
<protein>
    <submittedName>
        <fullName evidence="1">Uncharacterized protein</fullName>
    </submittedName>
</protein>
<keyword evidence="2" id="KW-1185">Reference proteome</keyword>
<accession>A0A8T0QGK2</accession>
<dbReference type="Proteomes" id="UP000823388">
    <property type="component" value="Chromosome 7K"/>
</dbReference>
<reference evidence="1" key="1">
    <citation type="submission" date="2020-05" db="EMBL/GenBank/DDBJ databases">
        <title>WGS assembly of Panicum virgatum.</title>
        <authorList>
            <person name="Lovell J.T."/>
            <person name="Jenkins J."/>
            <person name="Shu S."/>
            <person name="Juenger T.E."/>
            <person name="Schmutz J."/>
        </authorList>
    </citation>
    <scope>NUCLEOTIDE SEQUENCE</scope>
    <source>
        <strain evidence="1">AP13</strain>
    </source>
</reference>
<comment type="caution">
    <text evidence="1">The sequence shown here is derived from an EMBL/GenBank/DDBJ whole genome shotgun (WGS) entry which is preliminary data.</text>
</comment>
<gene>
    <name evidence="1" type="ORF">PVAP13_7KG199755</name>
</gene>